<evidence type="ECO:0000259" key="10">
    <source>
        <dbReference type="Pfam" id="PF07730"/>
    </source>
</evidence>
<protein>
    <recommendedName>
        <fullName evidence="2">histidine kinase</fullName>
        <ecNumber evidence="2">2.7.13.3</ecNumber>
    </recommendedName>
</protein>
<comment type="catalytic activity">
    <reaction evidence="1">
        <text>ATP + protein L-histidine = ADP + protein N-phospho-L-histidine.</text>
        <dbReference type="EC" id="2.7.13.3"/>
    </reaction>
</comment>
<dbReference type="InterPro" id="IPR050482">
    <property type="entry name" value="Sensor_HK_TwoCompSys"/>
</dbReference>
<evidence type="ECO:0000256" key="6">
    <source>
        <dbReference type="ARBA" id="ARBA00022777"/>
    </source>
</evidence>
<keyword evidence="7" id="KW-0067">ATP-binding</keyword>
<feature type="domain" description="Signal transduction histidine kinase subgroup 3 dimerisation and phosphoacceptor" evidence="10">
    <location>
        <begin position="191"/>
        <end position="254"/>
    </location>
</feature>
<comment type="caution">
    <text evidence="11">The sequence shown here is derived from an EMBL/GenBank/DDBJ whole genome shotgun (WGS) entry which is preliminary data.</text>
</comment>
<dbReference type="AlphaFoldDB" id="A0A542SPA7"/>
<dbReference type="GO" id="GO:0016020">
    <property type="term" value="C:membrane"/>
    <property type="evidence" value="ECO:0007669"/>
    <property type="project" value="InterPro"/>
</dbReference>
<proteinExistence type="predicted"/>
<evidence type="ECO:0000256" key="1">
    <source>
        <dbReference type="ARBA" id="ARBA00000085"/>
    </source>
</evidence>
<gene>
    <name evidence="11" type="ORF">FB389_1126</name>
</gene>
<keyword evidence="9" id="KW-0812">Transmembrane</keyword>
<name>A0A542SPA7_9MICO</name>
<organism evidence="11 12">
    <name type="scientific">Rarobacter incanus</name>
    <dbReference type="NCBI Taxonomy" id="153494"/>
    <lineage>
        <taxon>Bacteria</taxon>
        <taxon>Bacillati</taxon>
        <taxon>Actinomycetota</taxon>
        <taxon>Actinomycetes</taxon>
        <taxon>Micrococcales</taxon>
        <taxon>Rarobacteraceae</taxon>
        <taxon>Rarobacter</taxon>
    </lineage>
</organism>
<evidence type="ECO:0000256" key="5">
    <source>
        <dbReference type="ARBA" id="ARBA00022741"/>
    </source>
</evidence>
<dbReference type="GO" id="GO:0000155">
    <property type="term" value="F:phosphorelay sensor kinase activity"/>
    <property type="evidence" value="ECO:0007669"/>
    <property type="project" value="InterPro"/>
</dbReference>
<feature type="transmembrane region" description="Helical" evidence="9">
    <location>
        <begin position="103"/>
        <end position="123"/>
    </location>
</feature>
<dbReference type="Gene3D" id="3.30.565.10">
    <property type="entry name" value="Histidine kinase-like ATPase, C-terminal domain"/>
    <property type="match status" value="1"/>
</dbReference>
<evidence type="ECO:0000313" key="12">
    <source>
        <dbReference type="Proteomes" id="UP000316181"/>
    </source>
</evidence>
<evidence type="ECO:0000256" key="3">
    <source>
        <dbReference type="ARBA" id="ARBA00022553"/>
    </source>
</evidence>
<feature type="transmembrane region" description="Helical" evidence="9">
    <location>
        <begin position="12"/>
        <end position="31"/>
    </location>
</feature>
<keyword evidence="8" id="KW-0902">Two-component regulatory system</keyword>
<feature type="transmembrane region" description="Helical" evidence="9">
    <location>
        <begin position="71"/>
        <end position="96"/>
    </location>
</feature>
<feature type="transmembrane region" description="Helical" evidence="9">
    <location>
        <begin position="43"/>
        <end position="59"/>
    </location>
</feature>
<dbReference type="InterPro" id="IPR011712">
    <property type="entry name" value="Sig_transdc_His_kin_sub3_dim/P"/>
</dbReference>
<dbReference type="EMBL" id="VFNV01000001">
    <property type="protein sequence ID" value="TQK76454.1"/>
    <property type="molecule type" value="Genomic_DNA"/>
</dbReference>
<evidence type="ECO:0000313" key="11">
    <source>
        <dbReference type="EMBL" id="TQK76454.1"/>
    </source>
</evidence>
<dbReference type="SUPFAM" id="SSF55874">
    <property type="entry name" value="ATPase domain of HSP90 chaperone/DNA topoisomerase II/histidine kinase"/>
    <property type="match status" value="1"/>
</dbReference>
<dbReference type="Proteomes" id="UP000316181">
    <property type="component" value="Unassembled WGS sequence"/>
</dbReference>
<dbReference type="PANTHER" id="PTHR24421">
    <property type="entry name" value="NITRATE/NITRITE SENSOR PROTEIN NARX-RELATED"/>
    <property type="match status" value="1"/>
</dbReference>
<sequence>MGAPPQRRTKNGGIITLVTLAGILFSSYAVAAGPDAPMTTQRALGMVAFIAAFGAGQAMKWRKTHPGTVMAAVGAGAVILPLDPLGTLIAMVWFIPQASRPKAIAAGAFGGVVTAMAFFHDWLRPDEHKIFSYSMTTGHQTVLTGTGYIAVAVAVWAVALTIALVRRYRADAAQKEHVAAQLRGQIERQEERDLIAREMHDTVAHGLSVISLHASALEVGTSDPAAIESARAVRQLANRGLGELRSLIGSLRDSTVDGYAGAATPPSALSRIIDESRRAGIRIQDHIDIRGADALASTAASAIYRIVQESVTNAVRHAPSSPITVTVVGGPQDGITVVVASWLEKGHRSAVGASSGIMGMQERARALGGDLRAGVEHDMWVVRAGLPWRPAEVGNGGVR</sequence>
<dbReference type="GO" id="GO:0005524">
    <property type="term" value="F:ATP binding"/>
    <property type="evidence" value="ECO:0007669"/>
    <property type="project" value="UniProtKB-KW"/>
</dbReference>
<keyword evidence="4" id="KW-0808">Transferase</keyword>
<keyword evidence="3" id="KW-0597">Phosphoprotein</keyword>
<dbReference type="InterPro" id="IPR036890">
    <property type="entry name" value="HATPase_C_sf"/>
</dbReference>
<keyword evidence="6 11" id="KW-0418">Kinase</keyword>
<dbReference type="PANTHER" id="PTHR24421:SF10">
    <property type="entry name" value="NITRATE_NITRITE SENSOR PROTEIN NARQ"/>
    <property type="match status" value="1"/>
</dbReference>
<accession>A0A542SPA7</accession>
<keyword evidence="5" id="KW-0547">Nucleotide-binding</keyword>
<dbReference type="Gene3D" id="1.20.5.1930">
    <property type="match status" value="1"/>
</dbReference>
<evidence type="ECO:0000256" key="4">
    <source>
        <dbReference type="ARBA" id="ARBA00022679"/>
    </source>
</evidence>
<keyword evidence="9" id="KW-0472">Membrane</keyword>
<keyword evidence="9" id="KW-1133">Transmembrane helix</keyword>
<dbReference type="EC" id="2.7.13.3" evidence="2"/>
<reference evidence="11 12" key="1">
    <citation type="submission" date="2019-06" db="EMBL/GenBank/DDBJ databases">
        <title>Sequencing the genomes of 1000 actinobacteria strains.</title>
        <authorList>
            <person name="Klenk H.-P."/>
        </authorList>
    </citation>
    <scope>NUCLEOTIDE SEQUENCE [LARGE SCALE GENOMIC DNA]</scope>
    <source>
        <strain evidence="11 12">DSM 10596</strain>
    </source>
</reference>
<feature type="transmembrane region" description="Helical" evidence="9">
    <location>
        <begin position="143"/>
        <end position="165"/>
    </location>
</feature>
<evidence type="ECO:0000256" key="7">
    <source>
        <dbReference type="ARBA" id="ARBA00022840"/>
    </source>
</evidence>
<dbReference type="CDD" id="cd16917">
    <property type="entry name" value="HATPase_UhpB-NarQ-NarX-like"/>
    <property type="match status" value="1"/>
</dbReference>
<dbReference type="Pfam" id="PF07730">
    <property type="entry name" value="HisKA_3"/>
    <property type="match status" value="1"/>
</dbReference>
<evidence type="ECO:0000256" key="9">
    <source>
        <dbReference type="SAM" id="Phobius"/>
    </source>
</evidence>
<evidence type="ECO:0000256" key="2">
    <source>
        <dbReference type="ARBA" id="ARBA00012438"/>
    </source>
</evidence>
<evidence type="ECO:0000256" key="8">
    <source>
        <dbReference type="ARBA" id="ARBA00023012"/>
    </source>
</evidence>
<keyword evidence="12" id="KW-1185">Reference proteome</keyword>
<dbReference type="GO" id="GO:0046983">
    <property type="term" value="F:protein dimerization activity"/>
    <property type="evidence" value="ECO:0007669"/>
    <property type="project" value="InterPro"/>
</dbReference>